<keyword evidence="4" id="KW-0813">Transport</keyword>
<evidence type="ECO:0000313" key="12">
    <source>
        <dbReference type="Proteomes" id="UP000823872"/>
    </source>
</evidence>
<evidence type="ECO:0000313" key="11">
    <source>
        <dbReference type="Ensembl" id="ENSFCTP00005028544.1"/>
    </source>
</evidence>
<evidence type="ECO:0000256" key="1">
    <source>
        <dbReference type="ARBA" id="ARBA00006432"/>
    </source>
</evidence>
<dbReference type="Gene3D" id="3.40.50.12780">
    <property type="entry name" value="N-terminal domain of ligase-like"/>
    <property type="match status" value="2"/>
</dbReference>
<evidence type="ECO:0000256" key="6">
    <source>
        <dbReference type="ARBA" id="ARBA00036527"/>
    </source>
</evidence>
<evidence type="ECO:0000256" key="8">
    <source>
        <dbReference type="ARBA" id="ARBA00048666"/>
    </source>
</evidence>
<dbReference type="EC" id="6.2.1.3" evidence="5"/>
<evidence type="ECO:0000259" key="9">
    <source>
        <dbReference type="Pfam" id="PF00501"/>
    </source>
</evidence>
<keyword evidence="3" id="KW-0276">Fatty acid metabolism</keyword>
<keyword evidence="4" id="KW-0445">Lipid transport</keyword>
<reference evidence="11" key="3">
    <citation type="submission" date="2025-09" db="UniProtKB">
        <authorList>
            <consortium name="Ensembl"/>
        </authorList>
    </citation>
    <scope>IDENTIFICATION</scope>
    <source>
        <strain evidence="11">breed Abyssinian</strain>
    </source>
</reference>
<protein>
    <recommendedName>
        <fullName evidence="5">long-chain-fatty-acid--CoA ligase</fullName>
        <ecNumber evidence="5">6.2.1.3</ecNumber>
    </recommendedName>
    <alternativeName>
        <fullName evidence="7">Long-chain-fatty-acid--CoA ligase</fullName>
    </alternativeName>
</protein>
<dbReference type="InterPro" id="IPR000873">
    <property type="entry name" value="AMP-dep_synth/lig_dom"/>
</dbReference>
<dbReference type="InterPro" id="IPR045851">
    <property type="entry name" value="AMP-bd_C_sf"/>
</dbReference>
<comment type="similarity">
    <text evidence="1">Belongs to the ATP-dependent AMP-binding enzyme family.</text>
</comment>
<dbReference type="Pfam" id="PF00501">
    <property type="entry name" value="AMP-binding"/>
    <property type="match status" value="1"/>
</dbReference>
<gene>
    <name evidence="11" type="primary">SLC27A2</name>
</gene>
<dbReference type="InterPro" id="IPR042099">
    <property type="entry name" value="ANL_N_sf"/>
</dbReference>
<sequence>MLPALYTALAGLLLLPLLVNLCCPYFFQDLGYFLRLAGVARRVRSYGQQRPVRTVLHKFLEQARQSPHKPFLLFRDETLTYAQVDRRSNQVARALHDHVGLRQGDCVAIFMGNEPAYVWLWLGLAKLGCAMSCLNSNIRAKSLLHCFQCCGAKVLLVSPELQEAVEEVLPSLKKDNVSIYYVSRTSNMDGVESLLDKVDEVSTEPIPESWRSEVTFSSPALYIYTSGTTGATLVLRNKFSASQFWDDCRKYNVTVIQYIGELLRYLCNSPQKPNDRVHKVRMAMGNGLRGDVWREFIRRFGDITIYEFYASTEGNIGFMNYTRKIGAVGRVNYLQKKVITYELIKYDVEKDEPVRDGNGYCIRVPKGEVGLFICRITQLTPFSGYAGGSAQTEKKKLRDVFKKGDLYFNSGDLLMIDHENFIYFHDRVGDTFRWKGENVATTEVADIVGLVDFVQEVNVYGVCVPGHEGRIGMASIKMKENHEFDGKKLFNHVVDYLPSYARPRFLRIQDTIEITGTFKHRKVTLVEEGFNPAVIKDALYFLDDKAEMYVPMTEDIYNAINDKTLKL</sequence>
<dbReference type="Gene3D" id="3.30.300.30">
    <property type="match status" value="1"/>
</dbReference>
<feature type="domain" description="AMP-dependent synthetase/ligase" evidence="9">
    <location>
        <begin position="60"/>
        <end position="231"/>
    </location>
</feature>
<evidence type="ECO:0000256" key="7">
    <source>
        <dbReference type="ARBA" id="ARBA00041297"/>
    </source>
</evidence>
<dbReference type="PANTHER" id="PTHR43107:SF4">
    <property type="entry name" value="LONG-CHAIN FATTY ACID TRANSPORT PROTEIN 2"/>
    <property type="match status" value="1"/>
</dbReference>
<dbReference type="PANTHER" id="PTHR43107">
    <property type="entry name" value="LONG-CHAIN FATTY ACID TRANSPORT PROTEIN"/>
    <property type="match status" value="1"/>
</dbReference>
<dbReference type="InterPro" id="IPR025110">
    <property type="entry name" value="AMP-bd_C"/>
</dbReference>
<dbReference type="SUPFAM" id="SSF56801">
    <property type="entry name" value="Acetyl-CoA synthetase-like"/>
    <property type="match status" value="1"/>
</dbReference>
<evidence type="ECO:0000256" key="3">
    <source>
        <dbReference type="ARBA" id="ARBA00022832"/>
    </source>
</evidence>
<evidence type="ECO:0000259" key="10">
    <source>
        <dbReference type="Pfam" id="PF13193"/>
    </source>
</evidence>
<dbReference type="GeneTree" id="ENSGT00940000161137"/>
<organism evidence="11 12">
    <name type="scientific">Felis catus</name>
    <name type="common">Cat</name>
    <name type="synonym">Felis silvestris catus</name>
    <dbReference type="NCBI Taxonomy" id="9685"/>
    <lineage>
        <taxon>Eukaryota</taxon>
        <taxon>Metazoa</taxon>
        <taxon>Chordata</taxon>
        <taxon>Craniata</taxon>
        <taxon>Vertebrata</taxon>
        <taxon>Euteleostomi</taxon>
        <taxon>Mammalia</taxon>
        <taxon>Eutheria</taxon>
        <taxon>Laurasiatheria</taxon>
        <taxon>Carnivora</taxon>
        <taxon>Feliformia</taxon>
        <taxon>Felidae</taxon>
        <taxon>Felinae</taxon>
        <taxon>Felis</taxon>
    </lineage>
</organism>
<proteinExistence type="inferred from homology"/>
<dbReference type="Pfam" id="PF13193">
    <property type="entry name" value="AMP-binding_C"/>
    <property type="match status" value="1"/>
</dbReference>
<evidence type="ECO:0000256" key="4">
    <source>
        <dbReference type="ARBA" id="ARBA00023055"/>
    </source>
</evidence>
<name>A0ABI7Y187_FELCA</name>
<evidence type="ECO:0000256" key="2">
    <source>
        <dbReference type="ARBA" id="ARBA00022598"/>
    </source>
</evidence>
<dbReference type="Ensembl" id="ENSFCTT00005040416.1">
    <property type="protein sequence ID" value="ENSFCTP00005028544.1"/>
    <property type="gene ID" value="ENSFCTG00005014135.1"/>
</dbReference>
<keyword evidence="12" id="KW-1185">Reference proteome</keyword>
<reference evidence="11" key="2">
    <citation type="submission" date="2025-08" db="UniProtKB">
        <authorList>
            <consortium name="Ensembl"/>
        </authorList>
    </citation>
    <scope>IDENTIFICATION</scope>
    <source>
        <strain evidence="11">breed Abyssinian</strain>
    </source>
</reference>
<feature type="domain" description="AMP-binding enzyme C-terminal" evidence="10">
    <location>
        <begin position="443"/>
        <end position="519"/>
    </location>
</feature>
<comment type="catalytic activity">
    <reaction evidence="6">
        <text>a very long-chain fatty acid + ATP + CoA = a very long-chain fatty acyl-CoA + AMP + diphosphate</text>
        <dbReference type="Rhea" id="RHEA:54536"/>
        <dbReference type="ChEBI" id="CHEBI:30616"/>
        <dbReference type="ChEBI" id="CHEBI:33019"/>
        <dbReference type="ChEBI" id="CHEBI:57287"/>
        <dbReference type="ChEBI" id="CHEBI:58950"/>
        <dbReference type="ChEBI" id="CHEBI:138261"/>
        <dbReference type="ChEBI" id="CHEBI:456215"/>
    </reaction>
    <physiologicalReaction direction="left-to-right" evidence="6">
        <dbReference type="Rhea" id="RHEA:54537"/>
    </physiologicalReaction>
</comment>
<dbReference type="Proteomes" id="UP000823872">
    <property type="component" value="Chromosome B3"/>
</dbReference>
<comment type="catalytic activity">
    <reaction evidence="8">
        <text>tetracosanoate + ATP + CoA = tetracosanoyl-CoA + AMP + diphosphate</text>
        <dbReference type="Rhea" id="RHEA:33639"/>
        <dbReference type="ChEBI" id="CHEBI:30616"/>
        <dbReference type="ChEBI" id="CHEBI:31014"/>
        <dbReference type="ChEBI" id="CHEBI:33019"/>
        <dbReference type="ChEBI" id="CHEBI:57287"/>
        <dbReference type="ChEBI" id="CHEBI:65052"/>
        <dbReference type="ChEBI" id="CHEBI:456215"/>
    </reaction>
    <physiologicalReaction direction="left-to-right" evidence="8">
        <dbReference type="Rhea" id="RHEA:33640"/>
    </physiologicalReaction>
</comment>
<accession>A0ABI7Y187</accession>
<evidence type="ECO:0000256" key="5">
    <source>
        <dbReference type="ARBA" id="ARBA00026121"/>
    </source>
</evidence>
<keyword evidence="2" id="KW-0436">Ligase</keyword>
<keyword evidence="3" id="KW-0443">Lipid metabolism</keyword>
<reference evidence="11 12" key="1">
    <citation type="submission" date="2021-02" db="EMBL/GenBank/DDBJ databases">
        <title>Safari Cat Assemblies.</title>
        <authorList>
            <person name="Bredemeyer K.R."/>
            <person name="Murphy W.J."/>
        </authorList>
    </citation>
    <scope>NUCLEOTIDE SEQUENCE [LARGE SCALE GENOMIC DNA]</scope>
</reference>